<dbReference type="GO" id="GO:0000981">
    <property type="term" value="F:DNA-binding transcription factor activity, RNA polymerase II-specific"/>
    <property type="evidence" value="ECO:0007669"/>
    <property type="project" value="TreeGrafter"/>
</dbReference>
<feature type="compositionally biased region" description="Gly residues" evidence="1">
    <location>
        <begin position="59"/>
        <end position="74"/>
    </location>
</feature>
<organism evidence="4 5">
    <name type="scientific">Diacronema lutheri</name>
    <name type="common">Unicellular marine alga</name>
    <name type="synonym">Monochrysis lutheri</name>
    <dbReference type="NCBI Taxonomy" id="2081491"/>
    <lineage>
        <taxon>Eukaryota</taxon>
        <taxon>Haptista</taxon>
        <taxon>Haptophyta</taxon>
        <taxon>Pavlovophyceae</taxon>
        <taxon>Pavlovales</taxon>
        <taxon>Pavlovaceae</taxon>
        <taxon>Diacronema</taxon>
    </lineage>
</organism>
<dbReference type="InterPro" id="IPR050560">
    <property type="entry name" value="MYB_TF"/>
</dbReference>
<dbReference type="PROSITE" id="PS51294">
    <property type="entry name" value="HTH_MYB"/>
    <property type="match status" value="1"/>
</dbReference>
<dbReference type="PANTHER" id="PTHR45614:SF25">
    <property type="entry name" value="MYB PROTEIN"/>
    <property type="match status" value="1"/>
</dbReference>
<dbReference type="PANTHER" id="PTHR45614">
    <property type="entry name" value="MYB PROTEIN-RELATED"/>
    <property type="match status" value="1"/>
</dbReference>
<gene>
    <name evidence="4" type="ORF">KFE25_003554</name>
</gene>
<dbReference type="EMBL" id="JAGTXO010000013">
    <property type="protein sequence ID" value="KAG8464491.1"/>
    <property type="molecule type" value="Genomic_DNA"/>
</dbReference>
<dbReference type="InterPro" id="IPR009057">
    <property type="entry name" value="Homeodomain-like_sf"/>
</dbReference>
<dbReference type="InterPro" id="IPR001005">
    <property type="entry name" value="SANT/Myb"/>
</dbReference>
<evidence type="ECO:0000313" key="4">
    <source>
        <dbReference type="EMBL" id="KAG8464491.1"/>
    </source>
</evidence>
<feature type="compositionally biased region" description="Low complexity" evidence="1">
    <location>
        <begin position="88"/>
        <end position="107"/>
    </location>
</feature>
<feature type="region of interest" description="Disordered" evidence="1">
    <location>
        <begin position="471"/>
        <end position="495"/>
    </location>
</feature>
<evidence type="ECO:0000256" key="1">
    <source>
        <dbReference type="SAM" id="MobiDB-lite"/>
    </source>
</evidence>
<reference evidence="4" key="1">
    <citation type="submission" date="2021-05" db="EMBL/GenBank/DDBJ databases">
        <title>The genome of the haptophyte Pavlova lutheri (Diacronema luteri, Pavlovales) - a model for lipid biosynthesis in eukaryotic algae.</title>
        <authorList>
            <person name="Hulatt C.J."/>
            <person name="Posewitz M.C."/>
        </authorList>
    </citation>
    <scope>NUCLEOTIDE SEQUENCE</scope>
    <source>
        <strain evidence="4">NIVA-4/92</strain>
    </source>
</reference>
<dbReference type="Pfam" id="PF00249">
    <property type="entry name" value="Myb_DNA-binding"/>
    <property type="match status" value="1"/>
</dbReference>
<protein>
    <submittedName>
        <fullName evidence="4">Uncharacterized protein</fullName>
    </submittedName>
</protein>
<feature type="domain" description="Myb-like" evidence="2">
    <location>
        <begin position="122"/>
        <end position="164"/>
    </location>
</feature>
<accession>A0A8J5XG25</accession>
<dbReference type="Proteomes" id="UP000751190">
    <property type="component" value="Unassembled WGS sequence"/>
</dbReference>
<dbReference type="CDD" id="cd00167">
    <property type="entry name" value="SANT"/>
    <property type="match status" value="1"/>
</dbReference>
<dbReference type="InterPro" id="IPR017930">
    <property type="entry name" value="Myb_dom"/>
</dbReference>
<evidence type="ECO:0000259" key="3">
    <source>
        <dbReference type="PROSITE" id="PS51294"/>
    </source>
</evidence>
<dbReference type="Gene3D" id="1.10.10.60">
    <property type="entry name" value="Homeodomain-like"/>
    <property type="match status" value="1"/>
</dbReference>
<dbReference type="GO" id="GO:0005634">
    <property type="term" value="C:nucleus"/>
    <property type="evidence" value="ECO:0007669"/>
    <property type="project" value="TreeGrafter"/>
</dbReference>
<keyword evidence="5" id="KW-1185">Reference proteome</keyword>
<name>A0A8J5XG25_DIALT</name>
<dbReference type="PROSITE" id="PS50090">
    <property type="entry name" value="MYB_LIKE"/>
    <property type="match status" value="1"/>
</dbReference>
<feature type="domain" description="HTH myb-type" evidence="3">
    <location>
        <begin position="122"/>
        <end position="168"/>
    </location>
</feature>
<dbReference type="SUPFAM" id="SSF46689">
    <property type="entry name" value="Homeodomain-like"/>
    <property type="match status" value="1"/>
</dbReference>
<proteinExistence type="predicted"/>
<sequence>MGAEQSLANGVPPEYAGYANGVPGLPPFDPSSEPLVGSKRRSNGRDDASKSKWTRKAGHGGGGKGGAKGSGGTSTGDDGSSELECDESAGASRGAARGDSSDGLSAAARKKAAAADAKFIEWAPHEDQLIRDGVQRFGFKWTQIAKALPGRTDNAVRNRWKRLEEGESWRQSMVGEGVDVHALPPDQVPGYKCRKCGQPKRGHTCPFNAPPLAPPNFEPAPIARGASGGGARLEPTASGRIGLDALQSLLAEGRIDAPLPGSAGSSRGATSGGAVVLGGAGAGAGAGPEAQRGALPSPPAELGRNSSSIEKLLNLSRDFSFSWLRSLGGGSASGQHAAAAAAAAAAMPSTGMSGGGSAEHAQSSGVHAAPPAPPNGAARVPALAPSLVRGFSANEGGGIDAESIEHDLRRLGLPIVDANGTDAAGAGGVLPSPQFLAVPPPLERTGSSSFHKLVSLGKEFSLSFLADALGVSPGKRRSSSMSNGGGDHAGYTPRR</sequence>
<feature type="region of interest" description="Disordered" evidence="1">
    <location>
        <begin position="348"/>
        <end position="380"/>
    </location>
</feature>
<feature type="region of interest" description="Disordered" evidence="1">
    <location>
        <begin position="283"/>
        <end position="304"/>
    </location>
</feature>
<evidence type="ECO:0000313" key="5">
    <source>
        <dbReference type="Proteomes" id="UP000751190"/>
    </source>
</evidence>
<feature type="region of interest" description="Disordered" evidence="1">
    <location>
        <begin position="1"/>
        <end position="107"/>
    </location>
</feature>
<evidence type="ECO:0000259" key="2">
    <source>
        <dbReference type="PROSITE" id="PS50090"/>
    </source>
</evidence>
<dbReference type="SMART" id="SM00717">
    <property type="entry name" value="SANT"/>
    <property type="match status" value="1"/>
</dbReference>
<comment type="caution">
    <text evidence="4">The sequence shown here is derived from an EMBL/GenBank/DDBJ whole genome shotgun (WGS) entry which is preliminary data.</text>
</comment>
<dbReference type="OrthoDB" id="2143914at2759"/>
<dbReference type="GO" id="GO:0000978">
    <property type="term" value="F:RNA polymerase II cis-regulatory region sequence-specific DNA binding"/>
    <property type="evidence" value="ECO:0007669"/>
    <property type="project" value="TreeGrafter"/>
</dbReference>
<dbReference type="AlphaFoldDB" id="A0A8J5XG25"/>